<evidence type="ECO:0000256" key="1">
    <source>
        <dbReference type="ARBA" id="ARBA00023015"/>
    </source>
</evidence>
<name>A0AAW8DLJ0_9MICC</name>
<dbReference type="Pfam" id="PF00440">
    <property type="entry name" value="TetR_N"/>
    <property type="match status" value="1"/>
</dbReference>
<dbReference type="Proteomes" id="UP001230951">
    <property type="component" value="Unassembled WGS sequence"/>
</dbReference>
<dbReference type="InterPro" id="IPR050109">
    <property type="entry name" value="HTH-type_TetR-like_transc_reg"/>
</dbReference>
<evidence type="ECO:0000256" key="2">
    <source>
        <dbReference type="ARBA" id="ARBA00023125"/>
    </source>
</evidence>
<dbReference type="PRINTS" id="PR00455">
    <property type="entry name" value="HTHTETR"/>
</dbReference>
<evidence type="ECO:0000313" key="6">
    <source>
        <dbReference type="EMBL" id="MDP9907262.1"/>
    </source>
</evidence>
<feature type="domain" description="HTH tetR-type" evidence="5">
    <location>
        <begin position="19"/>
        <end position="79"/>
    </location>
</feature>
<comment type="caution">
    <text evidence="6">The sequence shown here is derived from an EMBL/GenBank/DDBJ whole genome shotgun (WGS) entry which is preliminary data.</text>
</comment>
<dbReference type="EMBL" id="JAUSRG010000019">
    <property type="protein sequence ID" value="MDP9907262.1"/>
    <property type="molecule type" value="Genomic_DNA"/>
</dbReference>
<protein>
    <submittedName>
        <fullName evidence="6">AcrR family transcriptional regulator</fullName>
    </submittedName>
</protein>
<dbReference type="PROSITE" id="PS50977">
    <property type="entry name" value="HTH_TETR_2"/>
    <property type="match status" value="1"/>
</dbReference>
<dbReference type="SUPFAM" id="SSF46689">
    <property type="entry name" value="Homeodomain-like"/>
    <property type="match status" value="1"/>
</dbReference>
<dbReference type="PANTHER" id="PTHR30055">
    <property type="entry name" value="HTH-TYPE TRANSCRIPTIONAL REGULATOR RUTR"/>
    <property type="match status" value="1"/>
</dbReference>
<evidence type="ECO:0000313" key="8">
    <source>
        <dbReference type="Proteomes" id="UP001230951"/>
    </source>
</evidence>
<evidence type="ECO:0000259" key="5">
    <source>
        <dbReference type="PROSITE" id="PS50977"/>
    </source>
</evidence>
<dbReference type="InterPro" id="IPR009057">
    <property type="entry name" value="Homeodomain-like_sf"/>
</dbReference>
<dbReference type="GO" id="GO:0003700">
    <property type="term" value="F:DNA-binding transcription factor activity"/>
    <property type="evidence" value="ECO:0007669"/>
    <property type="project" value="TreeGrafter"/>
</dbReference>
<dbReference type="Proteomes" id="UP001242995">
    <property type="component" value="Unassembled WGS sequence"/>
</dbReference>
<evidence type="ECO:0000256" key="3">
    <source>
        <dbReference type="ARBA" id="ARBA00023163"/>
    </source>
</evidence>
<keyword evidence="3" id="KW-0804">Transcription</keyword>
<sequence>MTAQPAAKTAPRGPYRKGIQRRQEIVVAASRVFAKYGYHGGSLRQIAGEVGISAATLVSHFEHKEGLLVAVLEHWKKEAAEIKAGTEGLDYFLRLPNLMEYHVSNRGLIELFLTMSAEATYPEHPAWSFIQDHRTHTLETFSGHLIAARDAGQALPMTGDAIQDEIRGLIALMDGLELQWLLDPRLDLVAVFTRLLQLLINRWTGLTPDEVETLTAKNKPEKKQGDQRWNM</sequence>
<dbReference type="InterPro" id="IPR036271">
    <property type="entry name" value="Tet_transcr_reg_TetR-rel_C_sf"/>
</dbReference>
<keyword evidence="1" id="KW-0805">Transcription regulation</keyword>
<accession>A0AAW8DLJ0</accession>
<dbReference type="EMBL" id="JAUSTF010000015">
    <property type="protein sequence ID" value="MDQ0182732.1"/>
    <property type="molecule type" value="Genomic_DNA"/>
</dbReference>
<feature type="DNA-binding region" description="H-T-H motif" evidence="4">
    <location>
        <begin position="42"/>
        <end position="61"/>
    </location>
</feature>
<reference evidence="6 8" key="1">
    <citation type="submission" date="2023-07" db="EMBL/GenBank/DDBJ databases">
        <title>Sorghum-associated microbial communities from plants grown in Nebraska, USA.</title>
        <authorList>
            <person name="Schachtman D."/>
        </authorList>
    </citation>
    <scope>NUCLEOTIDE SEQUENCE</scope>
    <source>
        <strain evidence="6">DS1006</strain>
        <strain evidence="7 8">DS1016</strain>
    </source>
</reference>
<dbReference type="InterPro" id="IPR001647">
    <property type="entry name" value="HTH_TetR"/>
</dbReference>
<dbReference type="GO" id="GO:0000976">
    <property type="term" value="F:transcription cis-regulatory region binding"/>
    <property type="evidence" value="ECO:0007669"/>
    <property type="project" value="TreeGrafter"/>
</dbReference>
<organism evidence="6 9">
    <name type="scientific">Arthrobacter bambusae</name>
    <dbReference type="NCBI Taxonomy" id="1338426"/>
    <lineage>
        <taxon>Bacteria</taxon>
        <taxon>Bacillati</taxon>
        <taxon>Actinomycetota</taxon>
        <taxon>Actinomycetes</taxon>
        <taxon>Micrococcales</taxon>
        <taxon>Micrococcaceae</taxon>
        <taxon>Arthrobacter</taxon>
    </lineage>
</organism>
<dbReference type="SUPFAM" id="SSF48498">
    <property type="entry name" value="Tetracyclin repressor-like, C-terminal domain"/>
    <property type="match status" value="1"/>
</dbReference>
<dbReference type="Gene3D" id="1.10.357.10">
    <property type="entry name" value="Tetracycline Repressor, domain 2"/>
    <property type="match status" value="1"/>
</dbReference>
<dbReference type="AlphaFoldDB" id="A0AAW8DLJ0"/>
<evidence type="ECO:0000313" key="7">
    <source>
        <dbReference type="EMBL" id="MDQ0182732.1"/>
    </source>
</evidence>
<proteinExistence type="predicted"/>
<evidence type="ECO:0000256" key="4">
    <source>
        <dbReference type="PROSITE-ProRule" id="PRU00335"/>
    </source>
</evidence>
<keyword evidence="8" id="KW-1185">Reference proteome</keyword>
<keyword evidence="2 4" id="KW-0238">DNA-binding</keyword>
<dbReference type="RefSeq" id="WP_284988839.1">
    <property type="nucleotide sequence ID" value="NZ_JAUSRG010000019.1"/>
</dbReference>
<dbReference type="PANTHER" id="PTHR30055:SF234">
    <property type="entry name" value="HTH-TYPE TRANSCRIPTIONAL REGULATOR BETI"/>
    <property type="match status" value="1"/>
</dbReference>
<gene>
    <name evidence="6" type="ORF">J2S90_004253</name>
    <name evidence="7" type="ORF">J2S93_004188</name>
</gene>
<evidence type="ECO:0000313" key="9">
    <source>
        <dbReference type="Proteomes" id="UP001242995"/>
    </source>
</evidence>